<dbReference type="PANTHER" id="PTHR14256:SF1">
    <property type="entry name" value="GEO09626P1"/>
    <property type="match status" value="1"/>
</dbReference>
<proteinExistence type="predicted"/>
<dbReference type="AlphaFoldDB" id="A0A137P403"/>
<dbReference type="InterPro" id="IPR010530">
    <property type="entry name" value="B12D"/>
</dbReference>
<accession>A0A137P403</accession>
<feature type="transmembrane region" description="Helical" evidence="1">
    <location>
        <begin position="23"/>
        <end position="41"/>
    </location>
</feature>
<dbReference type="Pfam" id="PF06522">
    <property type="entry name" value="B12D"/>
    <property type="match status" value="1"/>
</dbReference>
<name>A0A137P403_CONC2</name>
<dbReference type="OMA" id="KSFWSIW"/>
<evidence type="ECO:0000256" key="1">
    <source>
        <dbReference type="SAM" id="Phobius"/>
    </source>
</evidence>
<dbReference type="STRING" id="796925.A0A137P403"/>
<sequence length="88" mass="10056">MAAGAINQVAKKSLLQTWYRVEVLPIIAVIGFALGGCGWYVSRLARGPDVIWDRRRNPTPWENVDQNTNLKMFSVNKEFEKSYSRGRL</sequence>
<dbReference type="EMBL" id="KQ964524">
    <property type="protein sequence ID" value="KXN69760.1"/>
    <property type="molecule type" value="Genomic_DNA"/>
</dbReference>
<dbReference type="PANTHER" id="PTHR14256">
    <property type="entry name" value="NADH-UBIQUINONE OXIDOREDUCTASE MLRQ SUBUNIT"/>
    <property type="match status" value="1"/>
</dbReference>
<keyword evidence="1" id="KW-0472">Membrane</keyword>
<protein>
    <submittedName>
        <fullName evidence="2">Uncharacterized protein</fullName>
    </submittedName>
</protein>
<gene>
    <name evidence="2" type="ORF">CONCODRAFT_18101</name>
</gene>
<dbReference type="OrthoDB" id="5511684at2759"/>
<reference evidence="2 3" key="1">
    <citation type="journal article" date="2015" name="Genome Biol. Evol.">
        <title>Phylogenomic analyses indicate that early fungi evolved digesting cell walls of algal ancestors of land plants.</title>
        <authorList>
            <person name="Chang Y."/>
            <person name="Wang S."/>
            <person name="Sekimoto S."/>
            <person name="Aerts A.L."/>
            <person name="Choi C."/>
            <person name="Clum A."/>
            <person name="LaButti K.M."/>
            <person name="Lindquist E.A."/>
            <person name="Yee Ngan C."/>
            <person name="Ohm R.A."/>
            <person name="Salamov A.A."/>
            <person name="Grigoriev I.V."/>
            <person name="Spatafora J.W."/>
            <person name="Berbee M.L."/>
        </authorList>
    </citation>
    <scope>NUCLEOTIDE SEQUENCE [LARGE SCALE GENOMIC DNA]</scope>
    <source>
        <strain evidence="2 3">NRRL 28638</strain>
    </source>
</reference>
<keyword evidence="3" id="KW-1185">Reference proteome</keyword>
<organism evidence="2 3">
    <name type="scientific">Conidiobolus coronatus (strain ATCC 28846 / CBS 209.66 / NRRL 28638)</name>
    <name type="common">Delacroixia coronata</name>
    <dbReference type="NCBI Taxonomy" id="796925"/>
    <lineage>
        <taxon>Eukaryota</taxon>
        <taxon>Fungi</taxon>
        <taxon>Fungi incertae sedis</taxon>
        <taxon>Zoopagomycota</taxon>
        <taxon>Entomophthoromycotina</taxon>
        <taxon>Entomophthoromycetes</taxon>
        <taxon>Entomophthorales</taxon>
        <taxon>Ancylistaceae</taxon>
        <taxon>Conidiobolus</taxon>
    </lineage>
</organism>
<dbReference type="Proteomes" id="UP000070444">
    <property type="component" value="Unassembled WGS sequence"/>
</dbReference>
<keyword evidence="1" id="KW-0812">Transmembrane</keyword>
<evidence type="ECO:0000313" key="3">
    <source>
        <dbReference type="Proteomes" id="UP000070444"/>
    </source>
</evidence>
<keyword evidence="1" id="KW-1133">Transmembrane helix</keyword>
<evidence type="ECO:0000313" key="2">
    <source>
        <dbReference type="EMBL" id="KXN69760.1"/>
    </source>
</evidence>